<evidence type="ECO:0000259" key="2">
    <source>
        <dbReference type="PROSITE" id="PS50937"/>
    </source>
</evidence>
<dbReference type="InterPro" id="IPR009061">
    <property type="entry name" value="DNA-bd_dom_put_sf"/>
</dbReference>
<comment type="caution">
    <text evidence="3">The sequence shown here is derived from an EMBL/GenBank/DDBJ whole genome shotgun (WGS) entry which is preliminary data.</text>
</comment>
<reference evidence="3 4" key="1">
    <citation type="submission" date="2018-06" db="EMBL/GenBank/DDBJ databases">
        <title>The draft genome sequence of Crocinitomix sp. SM1701.</title>
        <authorList>
            <person name="Zhang X."/>
        </authorList>
    </citation>
    <scope>NUCLEOTIDE SEQUENCE [LARGE SCALE GENOMIC DNA]</scope>
    <source>
        <strain evidence="3 4">SM1701</strain>
    </source>
</reference>
<proteinExistence type="predicted"/>
<dbReference type="InterPro" id="IPR000551">
    <property type="entry name" value="MerR-type_HTH_dom"/>
</dbReference>
<keyword evidence="4" id="KW-1185">Reference proteome</keyword>
<dbReference type="SMART" id="SM00422">
    <property type="entry name" value="HTH_MERR"/>
    <property type="match status" value="1"/>
</dbReference>
<dbReference type="AlphaFoldDB" id="A0A2W1NPG1"/>
<dbReference type="PROSITE" id="PS50937">
    <property type="entry name" value="HTH_MERR_2"/>
    <property type="match status" value="1"/>
</dbReference>
<dbReference type="Pfam" id="PF13411">
    <property type="entry name" value="MerR_1"/>
    <property type="match status" value="1"/>
</dbReference>
<dbReference type="InterPro" id="IPR047057">
    <property type="entry name" value="MerR_fam"/>
</dbReference>
<organism evidence="3 4">
    <name type="scientific">Putridiphycobacter roseus</name>
    <dbReference type="NCBI Taxonomy" id="2219161"/>
    <lineage>
        <taxon>Bacteria</taxon>
        <taxon>Pseudomonadati</taxon>
        <taxon>Bacteroidota</taxon>
        <taxon>Flavobacteriia</taxon>
        <taxon>Flavobacteriales</taxon>
        <taxon>Crocinitomicaceae</taxon>
        <taxon>Putridiphycobacter</taxon>
    </lineage>
</organism>
<dbReference type="GO" id="GO:0003677">
    <property type="term" value="F:DNA binding"/>
    <property type="evidence" value="ECO:0007669"/>
    <property type="project" value="UniProtKB-KW"/>
</dbReference>
<feature type="domain" description="HTH merR-type" evidence="2">
    <location>
        <begin position="12"/>
        <end position="82"/>
    </location>
</feature>
<name>A0A2W1NPG1_9FLAO</name>
<evidence type="ECO:0000256" key="1">
    <source>
        <dbReference type="ARBA" id="ARBA00023125"/>
    </source>
</evidence>
<evidence type="ECO:0000313" key="4">
    <source>
        <dbReference type="Proteomes" id="UP000249248"/>
    </source>
</evidence>
<dbReference type="GO" id="GO:0003700">
    <property type="term" value="F:DNA-binding transcription factor activity"/>
    <property type="evidence" value="ECO:0007669"/>
    <property type="project" value="InterPro"/>
</dbReference>
<sequence length="112" mass="13174">MQIANIELTKLYYSIGEVADMFDVNASLIRFWEKEFSVIKPKKNKKGNRMFTPNDIRNFEKIYQLVKHKGFTLDGAKKELSKKNEKLPLNLEVMERLEKLKLKLLALKVDVE</sequence>
<keyword evidence="1" id="KW-0238">DNA-binding</keyword>
<evidence type="ECO:0000313" key="3">
    <source>
        <dbReference type="EMBL" id="PZE16508.1"/>
    </source>
</evidence>
<dbReference type="CDD" id="cd04765">
    <property type="entry name" value="HTH_MlrA-like_sg2"/>
    <property type="match status" value="1"/>
</dbReference>
<dbReference type="OrthoDB" id="9810140at2"/>
<dbReference type="SUPFAM" id="SSF46955">
    <property type="entry name" value="Putative DNA-binding domain"/>
    <property type="match status" value="1"/>
</dbReference>
<dbReference type="Proteomes" id="UP000249248">
    <property type="component" value="Unassembled WGS sequence"/>
</dbReference>
<accession>A0A2W1NPG1</accession>
<gene>
    <name evidence="3" type="ORF">DNU06_12745</name>
</gene>
<protein>
    <submittedName>
        <fullName evidence="3">Transcriptional regulator</fullName>
    </submittedName>
</protein>
<dbReference type="RefSeq" id="WP_111063967.1">
    <property type="nucleotide sequence ID" value="NZ_JBHUCU010000005.1"/>
</dbReference>
<dbReference type="PANTHER" id="PTHR30204:SF15">
    <property type="entry name" value="BLL5018 PROTEIN"/>
    <property type="match status" value="1"/>
</dbReference>
<dbReference type="EMBL" id="QKSB01000008">
    <property type="protein sequence ID" value="PZE16508.1"/>
    <property type="molecule type" value="Genomic_DNA"/>
</dbReference>
<dbReference type="Gene3D" id="1.10.1660.10">
    <property type="match status" value="1"/>
</dbReference>
<dbReference type="PANTHER" id="PTHR30204">
    <property type="entry name" value="REDOX-CYCLING DRUG-SENSING TRANSCRIPTIONAL ACTIVATOR SOXR"/>
    <property type="match status" value="1"/>
</dbReference>